<dbReference type="Proteomes" id="UP000322876">
    <property type="component" value="Unassembled WGS sequence"/>
</dbReference>
<protein>
    <submittedName>
        <fullName evidence="1">Abi family protein</fullName>
    </submittedName>
</protein>
<dbReference type="OrthoDB" id="5363652at2"/>
<dbReference type="RefSeq" id="WP_149266573.1">
    <property type="nucleotide sequence ID" value="NZ_VFJB01000005.1"/>
</dbReference>
<gene>
    <name evidence="1" type="ORF">FHQ18_07625</name>
</gene>
<proteinExistence type="predicted"/>
<evidence type="ECO:0000313" key="2">
    <source>
        <dbReference type="Proteomes" id="UP000322876"/>
    </source>
</evidence>
<evidence type="ECO:0000313" key="1">
    <source>
        <dbReference type="EMBL" id="KAA0258253.1"/>
    </source>
</evidence>
<dbReference type="InterPro" id="IPR011664">
    <property type="entry name" value="Abi_system_AbiD/AbiF-like"/>
</dbReference>
<sequence length="303" mass="36793">MPNNNYNKPPLDSQEHIDFLKKRNLLFSEDDEIRRAPHYLKHIGYQRLKIYFHDFATNSSETFVFKDNISFSDIINLYNFDRQLRLIIMDAIERIEISIKSVISNKTCLAYNDSFWYLSCINYKNVKFYKTFMEIVADKLNDKFPDEVIKYYNDKYSNDYPPFWKLKEILTFGEISQLYKNLHNNIKRQISDEYNLKPIILESWLHSMAHLRNLCAHHSKIWNRSDFSIKPKKPRKMYNMEKYFKDNKKLFCIISILAYFMNLICSNSDWKKRIIEHIKKDSYNFTTKNGFPENWDTYELWKT</sequence>
<dbReference type="EMBL" id="VFJB01000005">
    <property type="protein sequence ID" value="KAA0258253.1"/>
    <property type="molecule type" value="Genomic_DNA"/>
</dbReference>
<dbReference type="AlphaFoldDB" id="A0A5A8F375"/>
<organism evidence="1 2">
    <name type="scientific">Deferribacter autotrophicus</name>
    <dbReference type="NCBI Taxonomy" id="500465"/>
    <lineage>
        <taxon>Bacteria</taxon>
        <taxon>Pseudomonadati</taxon>
        <taxon>Deferribacterota</taxon>
        <taxon>Deferribacteres</taxon>
        <taxon>Deferribacterales</taxon>
        <taxon>Deferribacteraceae</taxon>
        <taxon>Deferribacter</taxon>
    </lineage>
</organism>
<comment type="caution">
    <text evidence="1">The sequence shown here is derived from an EMBL/GenBank/DDBJ whole genome shotgun (WGS) entry which is preliminary data.</text>
</comment>
<name>A0A5A8F375_9BACT</name>
<dbReference type="Pfam" id="PF07751">
    <property type="entry name" value="Abi_2"/>
    <property type="match status" value="1"/>
</dbReference>
<accession>A0A5A8F375</accession>
<reference evidence="1 2" key="1">
    <citation type="submission" date="2019-06" db="EMBL/GenBank/DDBJ databases">
        <title>Genomic insights into carbon and energy metabolism of Deferribacter autotrophicus revealed new metabolic traits in the phylum Deferribacteres.</title>
        <authorList>
            <person name="Slobodkin A.I."/>
            <person name="Slobodkina G.B."/>
            <person name="Allioux M."/>
            <person name="Alain K."/>
            <person name="Jebbar M."/>
            <person name="Shadrin V."/>
            <person name="Kublanov I.V."/>
            <person name="Toshchakov S.V."/>
            <person name="Bonch-Osmolovskaya E.A."/>
        </authorList>
    </citation>
    <scope>NUCLEOTIDE SEQUENCE [LARGE SCALE GENOMIC DNA]</scope>
    <source>
        <strain evidence="1 2">SL50</strain>
    </source>
</reference>
<keyword evidence="2" id="KW-1185">Reference proteome</keyword>